<evidence type="ECO:0000256" key="3">
    <source>
        <dbReference type="ARBA" id="ARBA00022723"/>
    </source>
</evidence>
<keyword evidence="3" id="KW-0479">Metal-binding</keyword>
<dbReference type="InterPro" id="IPR034466">
    <property type="entry name" value="Methyltransferase_Class_B"/>
</dbReference>
<protein>
    <submittedName>
        <fullName evidence="8">Radical SAM domain protein</fullName>
    </submittedName>
</protein>
<organism evidence="8 9">
    <name type="scientific">Clostridium perfringens</name>
    <dbReference type="NCBI Taxonomy" id="1502"/>
    <lineage>
        <taxon>Bacteria</taxon>
        <taxon>Bacillati</taxon>
        <taxon>Bacillota</taxon>
        <taxon>Clostridia</taxon>
        <taxon>Eubacteriales</taxon>
        <taxon>Clostridiaceae</taxon>
        <taxon>Clostridium</taxon>
    </lineage>
</organism>
<comment type="cofactor">
    <cofactor evidence="1">
        <name>[4Fe-4S] cluster</name>
        <dbReference type="ChEBI" id="CHEBI:49883"/>
    </cofactor>
</comment>
<dbReference type="PATRIC" id="fig|1502.174.peg.2054"/>
<dbReference type="InterPro" id="IPR051198">
    <property type="entry name" value="BchE-like"/>
</dbReference>
<sequence>MRYLKAFTKDLDFQGDIKEFSINDRVENILEGIIEEKPDVVAFSCYIWNMEFVNRLAELIKLVDPNIEILYGGPEVSYEGKEFLENHPGEYVIVGEGEKTFREFVLYKLGEGKIEDIKGLNYKRDGKVFENPKRPEMDMNELVFPYTYEEDINNKIVYYEASRGCPFKCKYCLSSVMHGVRFLDVERVKKELKYFMERGLKLVKFVDRTFNCNREYTVELLKYLSEQDTETRFHFEVAADLLTEEQIEILNNAPKGRFQLEVGVQTTNNEVLHNINRYITYENIKEKVLKVASGKNVMQHLDLIAGLPGEDLESFKKSFNDVHAIRPDEIQLGFLKLLKGSSMREEAEKWGIVYSPYAPYEIIRSKDISYEELLLLKKVEAMVDKYYNSCKFNNVIKFFLDIYDKPFDFYYDLAMFFEEKGNFKRSIGNVEYYKILLDFYLEKIGGEDEGLFKEVLKFDYLCFNKKRWLPDFLVRTITKEDEQNIKDSFDRQMPFKKAHIEKFEVDIINYIKNGKINFEPKYLIFDEMNFDYDSYVEVEMK</sequence>
<dbReference type="SUPFAM" id="SSF52242">
    <property type="entry name" value="Cobalamin (vitamin B12)-binding domain"/>
    <property type="match status" value="1"/>
</dbReference>
<feature type="domain" description="Radical SAM core" evidence="7">
    <location>
        <begin position="151"/>
        <end position="371"/>
    </location>
</feature>
<dbReference type="Gene3D" id="3.80.30.20">
    <property type="entry name" value="tm_1862 like domain"/>
    <property type="match status" value="1"/>
</dbReference>
<dbReference type="InterPro" id="IPR023404">
    <property type="entry name" value="rSAM_horseshoe"/>
</dbReference>
<evidence type="ECO:0000259" key="7">
    <source>
        <dbReference type="PROSITE" id="PS51918"/>
    </source>
</evidence>
<dbReference type="SFLD" id="SFLDG01082">
    <property type="entry name" value="B12-binding_domain_containing"/>
    <property type="match status" value="1"/>
</dbReference>
<dbReference type="InterPro" id="IPR006638">
    <property type="entry name" value="Elp3/MiaA/NifB-like_rSAM"/>
</dbReference>
<feature type="domain" description="B12-binding" evidence="6">
    <location>
        <begin position="1"/>
        <end position="115"/>
    </location>
</feature>
<dbReference type="SMART" id="SM00729">
    <property type="entry name" value="Elp3"/>
    <property type="match status" value="1"/>
</dbReference>
<dbReference type="Pfam" id="PF13311">
    <property type="entry name" value="DUF4080"/>
    <property type="match status" value="1"/>
</dbReference>
<accession>A0A133N3I6</accession>
<dbReference type="Pfam" id="PF02310">
    <property type="entry name" value="B12-binding"/>
    <property type="match status" value="1"/>
</dbReference>
<evidence type="ECO:0000259" key="6">
    <source>
        <dbReference type="PROSITE" id="PS51332"/>
    </source>
</evidence>
<dbReference type="InterPro" id="IPR006158">
    <property type="entry name" value="Cobalamin-bd"/>
</dbReference>
<dbReference type="GO" id="GO:0005829">
    <property type="term" value="C:cytosol"/>
    <property type="evidence" value="ECO:0007669"/>
    <property type="project" value="TreeGrafter"/>
</dbReference>
<dbReference type="InterPro" id="IPR058240">
    <property type="entry name" value="rSAM_sf"/>
</dbReference>
<dbReference type="PANTHER" id="PTHR43409">
    <property type="entry name" value="ANAEROBIC MAGNESIUM-PROTOPORPHYRIN IX MONOMETHYL ESTER CYCLASE-RELATED"/>
    <property type="match status" value="1"/>
</dbReference>
<keyword evidence="2" id="KW-0949">S-adenosyl-L-methionine</keyword>
<dbReference type="GO" id="GO:0003824">
    <property type="term" value="F:catalytic activity"/>
    <property type="evidence" value="ECO:0007669"/>
    <property type="project" value="InterPro"/>
</dbReference>
<dbReference type="GO" id="GO:0046872">
    <property type="term" value="F:metal ion binding"/>
    <property type="evidence" value="ECO:0007669"/>
    <property type="project" value="UniProtKB-KW"/>
</dbReference>
<dbReference type="SFLD" id="SFLDS00029">
    <property type="entry name" value="Radical_SAM"/>
    <property type="match status" value="1"/>
</dbReference>
<dbReference type="InterPro" id="IPR007197">
    <property type="entry name" value="rSAM"/>
</dbReference>
<dbReference type="SFLD" id="SFLDG01123">
    <property type="entry name" value="methyltransferase_(Class_B)"/>
    <property type="match status" value="1"/>
</dbReference>
<gene>
    <name evidence="8" type="ORF">HMPREF3222_02040</name>
</gene>
<dbReference type="AlphaFoldDB" id="A0A133N3I6"/>
<evidence type="ECO:0000256" key="5">
    <source>
        <dbReference type="ARBA" id="ARBA00023014"/>
    </source>
</evidence>
<dbReference type="PROSITE" id="PS51918">
    <property type="entry name" value="RADICAL_SAM"/>
    <property type="match status" value="1"/>
</dbReference>
<dbReference type="InterPro" id="IPR036724">
    <property type="entry name" value="Cobalamin-bd_sf"/>
</dbReference>
<dbReference type="SUPFAM" id="SSF102114">
    <property type="entry name" value="Radical SAM enzymes"/>
    <property type="match status" value="1"/>
</dbReference>
<evidence type="ECO:0000256" key="4">
    <source>
        <dbReference type="ARBA" id="ARBA00023004"/>
    </source>
</evidence>
<dbReference type="InterPro" id="IPR025288">
    <property type="entry name" value="DUF4080"/>
</dbReference>
<proteinExistence type="predicted"/>
<dbReference type="CDD" id="cd02068">
    <property type="entry name" value="radical_SAM_B12_BD"/>
    <property type="match status" value="1"/>
</dbReference>
<keyword evidence="4" id="KW-0408">Iron</keyword>
<evidence type="ECO:0000256" key="1">
    <source>
        <dbReference type="ARBA" id="ARBA00001966"/>
    </source>
</evidence>
<evidence type="ECO:0000313" key="9">
    <source>
        <dbReference type="Proteomes" id="UP000070646"/>
    </source>
</evidence>
<comment type="caution">
    <text evidence="8">The sequence shown here is derived from an EMBL/GenBank/DDBJ whole genome shotgun (WGS) entry which is preliminary data.</text>
</comment>
<dbReference type="GO" id="GO:0031419">
    <property type="term" value="F:cobalamin binding"/>
    <property type="evidence" value="ECO:0007669"/>
    <property type="project" value="InterPro"/>
</dbReference>
<dbReference type="Proteomes" id="UP000070646">
    <property type="component" value="Unassembled WGS sequence"/>
</dbReference>
<dbReference type="Pfam" id="PF04055">
    <property type="entry name" value="Radical_SAM"/>
    <property type="match status" value="1"/>
</dbReference>
<keyword evidence="5" id="KW-0411">Iron-sulfur</keyword>
<name>A0A133N3I6_CLOPF</name>
<dbReference type="Gene3D" id="3.40.50.280">
    <property type="entry name" value="Cobalamin-binding domain"/>
    <property type="match status" value="1"/>
</dbReference>
<dbReference type="PANTHER" id="PTHR43409:SF16">
    <property type="entry name" value="SLR0320 PROTEIN"/>
    <property type="match status" value="1"/>
</dbReference>
<reference evidence="8 9" key="1">
    <citation type="submission" date="2016-01" db="EMBL/GenBank/DDBJ databases">
        <authorList>
            <person name="Oliw E.H."/>
        </authorList>
    </citation>
    <scope>NUCLEOTIDE SEQUENCE [LARGE SCALE GENOMIC DNA]</scope>
    <source>
        <strain evidence="8 9">MJR7757A</strain>
    </source>
</reference>
<dbReference type="EMBL" id="LRPU01000097">
    <property type="protein sequence ID" value="KXA10865.1"/>
    <property type="molecule type" value="Genomic_DNA"/>
</dbReference>
<evidence type="ECO:0000256" key="2">
    <source>
        <dbReference type="ARBA" id="ARBA00022691"/>
    </source>
</evidence>
<dbReference type="PROSITE" id="PS51332">
    <property type="entry name" value="B12_BINDING"/>
    <property type="match status" value="1"/>
</dbReference>
<dbReference type="CDD" id="cd01335">
    <property type="entry name" value="Radical_SAM"/>
    <property type="match status" value="1"/>
</dbReference>
<evidence type="ECO:0000313" key="8">
    <source>
        <dbReference type="EMBL" id="KXA10865.1"/>
    </source>
</evidence>
<dbReference type="GO" id="GO:0051539">
    <property type="term" value="F:4 iron, 4 sulfur cluster binding"/>
    <property type="evidence" value="ECO:0007669"/>
    <property type="project" value="UniProtKB-KW"/>
</dbReference>